<evidence type="ECO:0000313" key="2">
    <source>
        <dbReference type="EMBL" id="KAH7160581.1"/>
    </source>
</evidence>
<name>A0A9P9FER7_9HYPO</name>
<dbReference type="PANTHER" id="PTHR22930">
    <property type="match status" value="1"/>
</dbReference>
<dbReference type="Proteomes" id="UP000717696">
    <property type="component" value="Unassembled WGS sequence"/>
</dbReference>
<sequence length="126" mass="14391">RFYDLFRMEQRTFGELCRWLRLNTTLPASRYQTVEQKGMIFLYIMGSGEGQRNAAHFFHVSQSSVSDIMKDLFDPAVQLHTAFVTLPEDDYISRDVELDPKSRSFAGCIGALDGTHIDALVPLDQQ</sequence>
<evidence type="ECO:0000313" key="3">
    <source>
        <dbReference type="Proteomes" id="UP000717696"/>
    </source>
</evidence>
<dbReference type="AlphaFoldDB" id="A0A9P9FER7"/>
<proteinExistence type="predicted"/>
<dbReference type="EMBL" id="JAGMUU010000002">
    <property type="protein sequence ID" value="KAH7160581.1"/>
    <property type="molecule type" value="Genomic_DNA"/>
</dbReference>
<reference evidence="2" key="1">
    <citation type="journal article" date="2021" name="Nat. Commun.">
        <title>Genetic determinants of endophytism in the Arabidopsis root mycobiome.</title>
        <authorList>
            <person name="Mesny F."/>
            <person name="Miyauchi S."/>
            <person name="Thiergart T."/>
            <person name="Pickel B."/>
            <person name="Atanasova L."/>
            <person name="Karlsson M."/>
            <person name="Huettel B."/>
            <person name="Barry K.W."/>
            <person name="Haridas S."/>
            <person name="Chen C."/>
            <person name="Bauer D."/>
            <person name="Andreopoulos W."/>
            <person name="Pangilinan J."/>
            <person name="LaButti K."/>
            <person name="Riley R."/>
            <person name="Lipzen A."/>
            <person name="Clum A."/>
            <person name="Drula E."/>
            <person name="Henrissat B."/>
            <person name="Kohler A."/>
            <person name="Grigoriev I.V."/>
            <person name="Martin F.M."/>
            <person name="Hacquard S."/>
        </authorList>
    </citation>
    <scope>NUCLEOTIDE SEQUENCE</scope>
    <source>
        <strain evidence="2">MPI-CAGE-AT-0021</strain>
    </source>
</reference>
<dbReference type="Pfam" id="PF26138">
    <property type="entry name" value="DUF8040"/>
    <property type="match status" value="1"/>
</dbReference>
<feature type="domain" description="DUF8040" evidence="1">
    <location>
        <begin position="1"/>
        <end position="74"/>
    </location>
</feature>
<evidence type="ECO:0000259" key="1">
    <source>
        <dbReference type="Pfam" id="PF26138"/>
    </source>
</evidence>
<dbReference type="OrthoDB" id="4954565at2759"/>
<dbReference type="PANTHER" id="PTHR22930:SF251">
    <property type="entry name" value="DDE TNP4 DOMAIN-CONTAINING PROTEIN"/>
    <property type="match status" value="1"/>
</dbReference>
<feature type="non-terminal residue" evidence="2">
    <location>
        <position position="126"/>
    </location>
</feature>
<keyword evidence="3" id="KW-1185">Reference proteome</keyword>
<accession>A0A9P9FER7</accession>
<feature type="non-terminal residue" evidence="2">
    <location>
        <position position="1"/>
    </location>
</feature>
<organism evidence="2 3">
    <name type="scientific">Dactylonectria estremocensis</name>
    <dbReference type="NCBI Taxonomy" id="1079267"/>
    <lineage>
        <taxon>Eukaryota</taxon>
        <taxon>Fungi</taxon>
        <taxon>Dikarya</taxon>
        <taxon>Ascomycota</taxon>
        <taxon>Pezizomycotina</taxon>
        <taxon>Sordariomycetes</taxon>
        <taxon>Hypocreomycetidae</taxon>
        <taxon>Hypocreales</taxon>
        <taxon>Nectriaceae</taxon>
        <taxon>Dactylonectria</taxon>
    </lineage>
</organism>
<dbReference type="InterPro" id="IPR058353">
    <property type="entry name" value="DUF8040"/>
</dbReference>
<comment type="caution">
    <text evidence="2">The sequence shown here is derived from an EMBL/GenBank/DDBJ whole genome shotgun (WGS) entry which is preliminary data.</text>
</comment>
<dbReference type="InterPro" id="IPR045249">
    <property type="entry name" value="HARBI1-like"/>
</dbReference>
<protein>
    <recommendedName>
        <fullName evidence="1">DUF8040 domain-containing protein</fullName>
    </recommendedName>
</protein>
<gene>
    <name evidence="2" type="ORF">B0J13DRAFT_392261</name>
</gene>